<keyword evidence="1" id="KW-0472">Membrane</keyword>
<dbReference type="AlphaFoldDB" id="A0A382QZG7"/>
<name>A0A382QZG7_9ZZZZ</name>
<proteinExistence type="predicted"/>
<gene>
    <name evidence="2" type="ORF">METZ01_LOCUS342585</name>
</gene>
<dbReference type="EMBL" id="UINC01117358">
    <property type="protein sequence ID" value="SVC89731.1"/>
    <property type="molecule type" value="Genomic_DNA"/>
</dbReference>
<feature type="transmembrane region" description="Helical" evidence="1">
    <location>
        <begin position="12"/>
        <end position="31"/>
    </location>
</feature>
<protein>
    <submittedName>
        <fullName evidence="2">Uncharacterized protein</fullName>
    </submittedName>
</protein>
<evidence type="ECO:0000256" key="1">
    <source>
        <dbReference type="SAM" id="Phobius"/>
    </source>
</evidence>
<keyword evidence="1" id="KW-1133">Transmembrane helix</keyword>
<organism evidence="2">
    <name type="scientific">marine metagenome</name>
    <dbReference type="NCBI Taxonomy" id="408172"/>
    <lineage>
        <taxon>unclassified sequences</taxon>
        <taxon>metagenomes</taxon>
        <taxon>ecological metagenomes</taxon>
    </lineage>
</organism>
<sequence>MKNWFNNNSESLNWKLIGWLGAGLVIFGYYLNANEYILSWL</sequence>
<accession>A0A382QZG7</accession>
<evidence type="ECO:0000313" key="2">
    <source>
        <dbReference type="EMBL" id="SVC89731.1"/>
    </source>
</evidence>
<feature type="non-terminal residue" evidence="2">
    <location>
        <position position="41"/>
    </location>
</feature>
<reference evidence="2" key="1">
    <citation type="submission" date="2018-05" db="EMBL/GenBank/DDBJ databases">
        <authorList>
            <person name="Lanie J.A."/>
            <person name="Ng W.-L."/>
            <person name="Kazmierczak K.M."/>
            <person name="Andrzejewski T.M."/>
            <person name="Davidsen T.M."/>
            <person name="Wayne K.J."/>
            <person name="Tettelin H."/>
            <person name="Glass J.I."/>
            <person name="Rusch D."/>
            <person name="Podicherti R."/>
            <person name="Tsui H.-C.T."/>
            <person name="Winkler M.E."/>
        </authorList>
    </citation>
    <scope>NUCLEOTIDE SEQUENCE</scope>
</reference>
<keyword evidence="1" id="KW-0812">Transmembrane</keyword>